<dbReference type="InterPro" id="IPR027417">
    <property type="entry name" value="P-loop_NTPase"/>
</dbReference>
<dbReference type="PANTHER" id="PTHR10887">
    <property type="entry name" value="DNA2/NAM7 HELICASE FAMILY"/>
    <property type="match status" value="1"/>
</dbReference>
<comment type="caution">
    <text evidence="11">The sequence shown here is derived from an EMBL/GenBank/DDBJ whole genome shotgun (WGS) entry which is preliminary data.</text>
</comment>
<evidence type="ECO:0000256" key="7">
    <source>
        <dbReference type="ARBA" id="ARBA00022859"/>
    </source>
</evidence>
<keyword evidence="9" id="KW-1133">Transmembrane helix</keyword>
<organism evidence="11 12">
    <name type="scientific">Porites lobata</name>
    <dbReference type="NCBI Taxonomy" id="104759"/>
    <lineage>
        <taxon>Eukaryota</taxon>
        <taxon>Metazoa</taxon>
        <taxon>Cnidaria</taxon>
        <taxon>Anthozoa</taxon>
        <taxon>Hexacorallia</taxon>
        <taxon>Scleractinia</taxon>
        <taxon>Fungiina</taxon>
        <taxon>Poritidae</taxon>
        <taxon>Porites</taxon>
    </lineage>
</organism>
<dbReference type="Pfam" id="PF20173">
    <property type="entry name" value="ZnF_RZ-type"/>
    <property type="match status" value="1"/>
</dbReference>
<evidence type="ECO:0000256" key="6">
    <source>
        <dbReference type="ARBA" id="ARBA00022833"/>
    </source>
</evidence>
<dbReference type="InterPro" id="IPR047187">
    <property type="entry name" value="SF1_C_Upf1"/>
</dbReference>
<gene>
    <name evidence="11" type="ORF">PLOB_00015174</name>
</gene>
<evidence type="ECO:0000256" key="5">
    <source>
        <dbReference type="ARBA" id="ARBA00022771"/>
    </source>
</evidence>
<proteinExistence type="predicted"/>
<dbReference type="PROSITE" id="PS51981">
    <property type="entry name" value="ZF_RZ"/>
    <property type="match status" value="1"/>
</dbReference>
<evidence type="ECO:0000259" key="10">
    <source>
        <dbReference type="PROSITE" id="PS51981"/>
    </source>
</evidence>
<evidence type="ECO:0000313" key="12">
    <source>
        <dbReference type="Proteomes" id="UP001159405"/>
    </source>
</evidence>
<name>A0ABN8R966_9CNID</name>
<keyword evidence="6" id="KW-0862">Zinc</keyword>
<evidence type="ECO:0000256" key="2">
    <source>
        <dbReference type="ARBA" id="ARBA00022490"/>
    </source>
</evidence>
<feature type="compositionally biased region" description="Basic and acidic residues" evidence="8">
    <location>
        <begin position="24"/>
        <end position="54"/>
    </location>
</feature>
<dbReference type="Gene3D" id="3.40.50.300">
    <property type="entry name" value="P-loop containing nucleotide triphosphate hydrolases"/>
    <property type="match status" value="3"/>
</dbReference>
<evidence type="ECO:0000313" key="11">
    <source>
        <dbReference type="EMBL" id="CAH3174358.1"/>
    </source>
</evidence>
<evidence type="ECO:0000256" key="9">
    <source>
        <dbReference type="SAM" id="Phobius"/>
    </source>
</evidence>
<dbReference type="EMBL" id="CALNXK010000190">
    <property type="protein sequence ID" value="CAH3174358.1"/>
    <property type="molecule type" value="Genomic_DNA"/>
</dbReference>
<dbReference type="CDD" id="cd17936">
    <property type="entry name" value="EEXXEc_NFX1"/>
    <property type="match status" value="1"/>
</dbReference>
<feature type="compositionally biased region" description="Polar residues" evidence="8">
    <location>
        <begin position="487"/>
        <end position="498"/>
    </location>
</feature>
<reference evidence="11 12" key="1">
    <citation type="submission" date="2022-05" db="EMBL/GenBank/DDBJ databases">
        <authorList>
            <consortium name="Genoscope - CEA"/>
            <person name="William W."/>
        </authorList>
    </citation>
    <scope>NUCLEOTIDE SEQUENCE [LARGE SCALE GENOMIC DNA]</scope>
</reference>
<keyword evidence="9" id="KW-0472">Membrane</keyword>
<dbReference type="CDD" id="cd18808">
    <property type="entry name" value="SF1_C_Upf1"/>
    <property type="match status" value="1"/>
</dbReference>
<accession>A0ABN8R966</accession>
<feature type="transmembrane region" description="Helical" evidence="9">
    <location>
        <begin position="147"/>
        <end position="168"/>
    </location>
</feature>
<evidence type="ECO:0000256" key="1">
    <source>
        <dbReference type="ARBA" id="ARBA00004496"/>
    </source>
</evidence>
<keyword evidence="3" id="KW-0479">Metal-binding</keyword>
<evidence type="ECO:0000256" key="4">
    <source>
        <dbReference type="ARBA" id="ARBA00022737"/>
    </source>
</evidence>
<evidence type="ECO:0000256" key="3">
    <source>
        <dbReference type="ARBA" id="ARBA00022723"/>
    </source>
</evidence>
<dbReference type="InterPro" id="IPR041679">
    <property type="entry name" value="DNA2/NAM7-like_C"/>
</dbReference>
<dbReference type="InterPro" id="IPR045055">
    <property type="entry name" value="DNA2/NAM7-like"/>
</dbReference>
<dbReference type="PANTHER" id="PTHR10887:SF341">
    <property type="entry name" value="NFX1-TYPE ZINC FINGER-CONTAINING PROTEIN 1"/>
    <property type="match status" value="1"/>
</dbReference>
<dbReference type="SMART" id="SM00438">
    <property type="entry name" value="ZnF_NFX"/>
    <property type="match status" value="4"/>
</dbReference>
<dbReference type="CDD" id="cd06008">
    <property type="entry name" value="NF-X1-zinc-finger"/>
    <property type="match status" value="1"/>
</dbReference>
<keyword evidence="5" id="KW-0863">Zinc-finger</keyword>
<dbReference type="Pfam" id="PF13086">
    <property type="entry name" value="AAA_11"/>
    <property type="match status" value="1"/>
</dbReference>
<sequence length="1822" mass="207713">MSSSRRKLWKIPERPNTFRSRKRRPDDVPRANEGPKRRRMNNGEDGQKTGHDSKPIGFKALESICREELPEKAVLELTRKAEQFEALLSMDDIRPDLLKLVITSFRMLCSSNNIMTANAEKILRSTKAKRFLTGTVLSSFINKMAYLGGNSGVGTVIMDLIAIFLTIIQKLGESIVHSLPIPQLRISLAVLKEKNLIENTDDLEKKLQHVTELKDEVIRLAMSGHDQESQLKPPQNFRELSVIPSAADLLCSRPFLRKNITDRRFNDLDHYLDVQFRLLKEDFVMPLRNGIKQLTKDKDLLEPTKSSTRQANDVSVYHGVTVLYPVCNRKGRVFKIKFNQSHSKVRRVKWERSKRLKFGSLLCLSSDDFNTLVFASVENRDPEGLSDGQLEVRFENTEAAEVNRFIQSKETFVMVESDAYFESYRHVLEGLQEINPEEFPFQRYIVECCQDIGPPAYQLHGKESDEKNNSFTFKFDRVLAKKKSPETLVSNHRSTSPRLQVASEHALGTDSSQPGEGFGELSSDACTESLSNPDVVMDNEMPHEIFNWPDRESLGLNESQMRAFKLALTKEFALIQGPPGTGKTFVGLKIAQALLDNKSLWRDEEGSSPILMVSYTNHALDQFLEGLISNRGIVRVGGRSKSITLKPFNLKLLRTMEASTVAHARRTTRKGIRMQKHSFQQSSLLMKALNSSIISLDFLRDQQCIQRRHYREFCTLAGIRSINDQLLEWLDISRNGRSTAKDDNRDDILMEVSVPGYDFDSDEEDIDGHKMTTLQKITVLSIKDSDNPNCMKRNFKDKAMNEHEELRVGSLIKLNRRDRWRLYRLWCQRLEKKQQENLQSCQVEFEEALSRDKELDTMIEYDVLRQARVIGMTTTCAARYRHILQRISPKIVLVEEAAEVLEAHLITSLSKGCQHLILIGDHQQLRPNPTVYELATKYDLDVSLFERMVKVGISCEKLSVQHRMRPEIAALLKHIYPDLENHESVKEYEDIKGIKKNMFFVNHSHLENSNDESHSHSNEHEAAFLVALCRYLLQQGYSAGQITLMTTYTGQVFAIKDCIKQQNSEEFKGVRLTTVDNFQGEENDIILLSLVRSNKNEKVGFIKIVNRACVALSRAKKGFYCIGNFDLLSKHSEIWSKIVADLKTSDSIGNALPLVCETHKGEVAAETAKDFGEKVPDGGCQRRCEVRLRCGHACKLLCHPGDPKHTKYVCGEPCGRNIEGCTHTCPNRCSEPCEMQCKVIVEKALPNCGHITQVECFTDLNRIPCKERCSNILSCNHRCQNYCQRPCSTECMELVKRTDWPCGHEVTVACSATPSDCPVPCRAKLDCGHTCPGKCGECRMGRIHQRCKLRCGRVLVCSHVCKETCAVPCPPCLKTCENRCVHSKCTDMCGHLCVPCREPCSWECLHHKCFKRCHEMCDRPRCNQPCQKILPCYHVCRGLECQKECICTVCDKNDGVDPITTIFLGGEEDEDARFMKLPDCGHIFAVSDLDRYMDMSENDSAESQVIQLKTCPRCRTPIRCSLRYGNVIKRRLRDIEKVKRKIIVEANFGLSNKKRFLMGRVTTLSEKFNAENYQHVWETLKQRVEKMKNGLKYPLLENKIMLMERYCLMTEKAGKYLKVLPEEICRANFFNGRQVANDLAYLLKRFMAGTSTTKELQHVNTEFSRLSLHLELCLLSHDIAVEKVEVDQSFCDMITTVREALSSGKRIEDERLDEMMNNIAAIRRAYSALNPLTQEEKKQIVEAMGLSQGHWFRCPKGHVYAIGDCGGAMERSRCNECGAVIGGANHALEEGNELAPEMDGARHAAWSEQANLQNYNFMDELR</sequence>
<dbReference type="SUPFAM" id="SSF52540">
    <property type="entry name" value="P-loop containing nucleoside triphosphate hydrolases"/>
    <property type="match status" value="1"/>
</dbReference>
<feature type="region of interest" description="Disordered" evidence="8">
    <location>
        <begin position="484"/>
        <end position="524"/>
    </location>
</feature>
<keyword evidence="12" id="KW-1185">Reference proteome</keyword>
<keyword evidence="2" id="KW-0963">Cytoplasm</keyword>
<dbReference type="InterPro" id="IPR041677">
    <property type="entry name" value="DNA2/NAM7_AAA_11"/>
</dbReference>
<keyword evidence="7" id="KW-0391">Immunity</keyword>
<dbReference type="InterPro" id="IPR000967">
    <property type="entry name" value="Znf_NFX1"/>
</dbReference>
<evidence type="ECO:0000256" key="8">
    <source>
        <dbReference type="SAM" id="MobiDB-lite"/>
    </source>
</evidence>
<protein>
    <recommendedName>
        <fullName evidence="10">RZ-type domain-containing protein</fullName>
    </recommendedName>
</protein>
<dbReference type="Proteomes" id="UP001159405">
    <property type="component" value="Unassembled WGS sequence"/>
</dbReference>
<feature type="domain" description="RZ-type" evidence="10">
    <location>
        <begin position="1732"/>
        <end position="1801"/>
    </location>
</feature>
<dbReference type="Pfam" id="PF25396">
    <property type="entry name" value="ZNFX1"/>
    <property type="match status" value="1"/>
</dbReference>
<dbReference type="Pfam" id="PF13087">
    <property type="entry name" value="AAA_12"/>
    <property type="match status" value="1"/>
</dbReference>
<dbReference type="InterPro" id="IPR046439">
    <property type="entry name" value="ZF_RZ_dom"/>
</dbReference>
<comment type="subcellular location">
    <subcellularLocation>
        <location evidence="1">Cytoplasm</location>
    </subcellularLocation>
</comment>
<dbReference type="InterPro" id="IPR057373">
    <property type="entry name" value="ZNFX1"/>
</dbReference>
<keyword evidence="9" id="KW-0812">Transmembrane</keyword>
<keyword evidence="4" id="KW-0677">Repeat</keyword>
<feature type="region of interest" description="Disordered" evidence="8">
    <location>
        <begin position="1"/>
        <end position="55"/>
    </location>
</feature>